<dbReference type="EMBL" id="MBLM01000002">
    <property type="protein sequence ID" value="OHV46473.1"/>
    <property type="molecule type" value="Genomic_DNA"/>
</dbReference>
<sequence length="310" mass="32344">MRQRHDDAYDAGRLIAYGLRPKLVPARDTRYAELVRRYLRDEEFAALTRATAAGLGLVVLDVAERAGLVAGGAEESVFTVRMSDYARRAGGEHRSAERLLHAIGQLAVAALAFPRPADLLDDTYVGRVSVDGVDAFVREACRLLDERVCADPGAELDPRGTGDDRALEAAWRLYARRPAAGTTRDTRRLAGSTTGIVARAMGFLAESGCLVPVSDQAGGTFRTTARYQIQVRELAADAALEELLGLGVVTVSDGSGGVRVLAGTPVLPGTDAAGGGPAGTGQQAGTQAGAEATAPDHAAGRPQGPEVGDV</sequence>
<evidence type="ECO:0000256" key="1">
    <source>
        <dbReference type="SAM" id="MobiDB-lite"/>
    </source>
</evidence>
<proteinExistence type="predicted"/>
<accession>A0A1S1RIC6</accession>
<evidence type="ECO:0000313" key="2">
    <source>
        <dbReference type="EMBL" id="OHV46473.1"/>
    </source>
</evidence>
<reference evidence="3" key="1">
    <citation type="submission" date="2016-07" db="EMBL/GenBank/DDBJ databases">
        <title>Sequence Frankia sp. strain CcI1.17.</title>
        <authorList>
            <person name="Ghodhbane-Gtari F."/>
            <person name="Swanson E."/>
            <person name="Gueddou A."/>
            <person name="Morris K."/>
            <person name="Hezbri K."/>
            <person name="Ktari A."/>
            <person name="Nouioui I."/>
            <person name="Abebe-Akele F."/>
            <person name="Simpson S."/>
            <person name="Thomas K."/>
            <person name="Gtari M."/>
            <person name="Tisa L.S."/>
            <person name="Hurst S."/>
        </authorList>
    </citation>
    <scope>NUCLEOTIDE SEQUENCE [LARGE SCALE GENOMIC DNA]</scope>
    <source>
        <strain evidence="3">Cc1.17</strain>
    </source>
</reference>
<name>A0A1S1RIC6_9ACTN</name>
<gene>
    <name evidence="2" type="ORF">CC117_02350</name>
</gene>
<organism evidence="2 3">
    <name type="scientific">Parafrankia colletiae</name>
    <dbReference type="NCBI Taxonomy" id="573497"/>
    <lineage>
        <taxon>Bacteria</taxon>
        <taxon>Bacillati</taxon>
        <taxon>Actinomycetota</taxon>
        <taxon>Actinomycetes</taxon>
        <taxon>Frankiales</taxon>
        <taxon>Frankiaceae</taxon>
        <taxon>Parafrankia</taxon>
    </lineage>
</organism>
<comment type="caution">
    <text evidence="2">The sequence shown here is derived from an EMBL/GenBank/DDBJ whole genome shotgun (WGS) entry which is preliminary data.</text>
</comment>
<feature type="compositionally biased region" description="Low complexity" evidence="1">
    <location>
        <begin position="280"/>
        <end position="295"/>
    </location>
</feature>
<feature type="region of interest" description="Disordered" evidence="1">
    <location>
        <begin position="271"/>
        <end position="310"/>
    </location>
</feature>
<dbReference type="OrthoDB" id="6873087at2"/>
<evidence type="ECO:0000313" key="3">
    <source>
        <dbReference type="Proteomes" id="UP000179627"/>
    </source>
</evidence>
<protein>
    <submittedName>
        <fullName evidence="2">Uncharacterized protein</fullName>
    </submittedName>
</protein>
<keyword evidence="3" id="KW-1185">Reference proteome</keyword>
<dbReference type="AlphaFoldDB" id="A0A1S1RIC6"/>
<dbReference type="Proteomes" id="UP000179627">
    <property type="component" value="Unassembled WGS sequence"/>
</dbReference>